<organism evidence="2 3">
    <name type="scientific">Lentithecium fluviatile CBS 122367</name>
    <dbReference type="NCBI Taxonomy" id="1168545"/>
    <lineage>
        <taxon>Eukaryota</taxon>
        <taxon>Fungi</taxon>
        <taxon>Dikarya</taxon>
        <taxon>Ascomycota</taxon>
        <taxon>Pezizomycotina</taxon>
        <taxon>Dothideomycetes</taxon>
        <taxon>Pleosporomycetidae</taxon>
        <taxon>Pleosporales</taxon>
        <taxon>Massarineae</taxon>
        <taxon>Lentitheciaceae</taxon>
        <taxon>Lentithecium</taxon>
    </lineage>
</organism>
<reference evidence="2" key="1">
    <citation type="journal article" date="2020" name="Stud. Mycol.">
        <title>101 Dothideomycetes genomes: a test case for predicting lifestyles and emergence of pathogens.</title>
        <authorList>
            <person name="Haridas S."/>
            <person name="Albert R."/>
            <person name="Binder M."/>
            <person name="Bloem J."/>
            <person name="Labutti K."/>
            <person name="Salamov A."/>
            <person name="Andreopoulos B."/>
            <person name="Baker S."/>
            <person name="Barry K."/>
            <person name="Bills G."/>
            <person name="Bluhm B."/>
            <person name="Cannon C."/>
            <person name="Castanera R."/>
            <person name="Culley D."/>
            <person name="Daum C."/>
            <person name="Ezra D."/>
            <person name="Gonzalez J."/>
            <person name="Henrissat B."/>
            <person name="Kuo A."/>
            <person name="Liang C."/>
            <person name="Lipzen A."/>
            <person name="Lutzoni F."/>
            <person name="Magnuson J."/>
            <person name="Mondo S."/>
            <person name="Nolan M."/>
            <person name="Ohm R."/>
            <person name="Pangilinan J."/>
            <person name="Park H.-J."/>
            <person name="Ramirez L."/>
            <person name="Alfaro M."/>
            <person name="Sun H."/>
            <person name="Tritt A."/>
            <person name="Yoshinaga Y."/>
            <person name="Zwiers L.-H."/>
            <person name="Turgeon B."/>
            <person name="Goodwin S."/>
            <person name="Spatafora J."/>
            <person name="Crous P."/>
            <person name="Grigoriev I."/>
        </authorList>
    </citation>
    <scope>NUCLEOTIDE SEQUENCE</scope>
    <source>
        <strain evidence="2">CBS 122367</strain>
    </source>
</reference>
<dbReference type="AlphaFoldDB" id="A0A6G1JJV8"/>
<gene>
    <name evidence="2" type="ORF">K458DRAFT_289916</name>
</gene>
<dbReference type="SUPFAM" id="SSF109604">
    <property type="entry name" value="HD-domain/PDEase-like"/>
    <property type="match status" value="1"/>
</dbReference>
<protein>
    <recommendedName>
        <fullName evidence="1">HD/PDEase domain-containing protein</fullName>
    </recommendedName>
</protein>
<name>A0A6G1JJV8_9PLEO</name>
<feature type="domain" description="HD/PDEase" evidence="1">
    <location>
        <begin position="37"/>
        <end position="160"/>
    </location>
</feature>
<dbReference type="InterPro" id="IPR006674">
    <property type="entry name" value="HD_domain"/>
</dbReference>
<dbReference type="CDD" id="cd00077">
    <property type="entry name" value="HDc"/>
    <property type="match status" value="1"/>
</dbReference>
<evidence type="ECO:0000313" key="2">
    <source>
        <dbReference type="EMBL" id="KAF2690439.1"/>
    </source>
</evidence>
<dbReference type="Pfam" id="PF01966">
    <property type="entry name" value="HD"/>
    <property type="match status" value="1"/>
</dbReference>
<dbReference type="PANTHER" id="PTHR35569:SF1">
    <property type="entry name" value="CYANAMIDE HYDRATASE DDI2-RELATED"/>
    <property type="match status" value="1"/>
</dbReference>
<evidence type="ECO:0000259" key="1">
    <source>
        <dbReference type="SMART" id="SM00471"/>
    </source>
</evidence>
<dbReference type="SMART" id="SM00471">
    <property type="entry name" value="HDc"/>
    <property type="match status" value="1"/>
</dbReference>
<dbReference type="Gene3D" id="1.10.3210.10">
    <property type="entry name" value="Hypothetical protein af1432"/>
    <property type="match status" value="1"/>
</dbReference>
<keyword evidence="3" id="KW-1185">Reference proteome</keyword>
<sequence length="222" mass="24566">MCPPSSSNSRSSPLNPTFFVPASEIGQKAFELASSHLHPAILNHSIRVYLYAKAVAASKRSTYNTDQAKQDLLFAACILHDIGTTERHNGPNRFEVDGADAAVEHLAKFGMSEDDSKEVWVAIALHTSDGIVQRMGELARIVRMAIEIDFGRNQVDEFEGLAGMKERFEGKYKRMEIEEVLGDEVVEQAVKSPGKAPPNSWPGVLYRSHLENPNWPGVNKAF</sequence>
<dbReference type="InterPro" id="IPR003607">
    <property type="entry name" value="HD/PDEase_dom"/>
</dbReference>
<dbReference type="PANTHER" id="PTHR35569">
    <property type="entry name" value="CYANAMIDE HYDRATASE DDI2-RELATED"/>
    <property type="match status" value="1"/>
</dbReference>
<dbReference type="EMBL" id="MU005571">
    <property type="protein sequence ID" value="KAF2690439.1"/>
    <property type="molecule type" value="Genomic_DNA"/>
</dbReference>
<proteinExistence type="predicted"/>
<dbReference type="OrthoDB" id="2378324at2759"/>
<evidence type="ECO:0000313" key="3">
    <source>
        <dbReference type="Proteomes" id="UP000799291"/>
    </source>
</evidence>
<accession>A0A6G1JJV8</accession>
<dbReference type="Proteomes" id="UP000799291">
    <property type="component" value="Unassembled WGS sequence"/>
</dbReference>